<dbReference type="Gene3D" id="3.40.630.30">
    <property type="match status" value="1"/>
</dbReference>
<gene>
    <name evidence="2" type="ORF">S1361_35825</name>
</gene>
<sequence length="188" mass="20785">MPHLSQAAVTRPYRPADRDAVAGVCVRTAHEGGDSRAIHPDQRLMPSLFAEPYCRFDPDLAFVPDDGTGRAVECIVGTADTERFVEDFRRDWIPRPADRCPEPAGPPRTPTEEMIRLLHHPERMLVPELAGYPAHPHTDLLPARQARGQQGLRPGRGSAWRVRTRAASPRAPGCPCHRGAARPGRRAC</sequence>
<evidence type="ECO:0000313" key="2">
    <source>
        <dbReference type="EMBL" id="QTE02757.1"/>
    </source>
</evidence>
<proteinExistence type="predicted"/>
<protein>
    <submittedName>
        <fullName evidence="2">Uncharacterized protein</fullName>
    </submittedName>
</protein>
<name>A0ABX7U1V7_STRCY</name>
<keyword evidence="3" id="KW-1185">Reference proteome</keyword>
<evidence type="ECO:0000256" key="1">
    <source>
        <dbReference type="SAM" id="MobiDB-lite"/>
    </source>
</evidence>
<accession>A0ABX7U1V7</accession>
<evidence type="ECO:0000313" key="3">
    <source>
        <dbReference type="Proteomes" id="UP000663908"/>
    </source>
</evidence>
<dbReference type="EMBL" id="CP071839">
    <property type="protein sequence ID" value="QTE02757.1"/>
    <property type="molecule type" value="Genomic_DNA"/>
</dbReference>
<organism evidence="2 3">
    <name type="scientific">Streptomyces cyanogenus</name>
    <dbReference type="NCBI Taxonomy" id="80860"/>
    <lineage>
        <taxon>Bacteria</taxon>
        <taxon>Bacillati</taxon>
        <taxon>Actinomycetota</taxon>
        <taxon>Actinomycetes</taxon>
        <taxon>Kitasatosporales</taxon>
        <taxon>Streptomycetaceae</taxon>
        <taxon>Streptomyces</taxon>
    </lineage>
</organism>
<feature type="region of interest" description="Disordered" evidence="1">
    <location>
        <begin position="165"/>
        <end position="188"/>
    </location>
</feature>
<feature type="compositionally biased region" description="Basic residues" evidence="1">
    <location>
        <begin position="179"/>
        <end position="188"/>
    </location>
</feature>
<reference evidence="2 3" key="1">
    <citation type="submission" date="2021-03" db="EMBL/GenBank/DDBJ databases">
        <title>Complete genome sequence of Streptomyces cyanogenus S136, producer of anticancer angucycline landomycin A.</title>
        <authorList>
            <person name="Hrab P."/>
            <person name="Ruckert C."/>
            <person name="Busche T."/>
            <person name="Ostash I."/>
            <person name="Kalinowski J."/>
            <person name="Fedorenko V."/>
            <person name="Yushchuk O."/>
            <person name="Ostash B."/>
        </authorList>
    </citation>
    <scope>NUCLEOTIDE SEQUENCE [LARGE SCALE GENOMIC DNA]</scope>
    <source>
        <strain evidence="2 3">S136</strain>
    </source>
</reference>
<dbReference type="Proteomes" id="UP000663908">
    <property type="component" value="Chromosome"/>
</dbReference>